<dbReference type="AlphaFoldDB" id="A0AA42BC09"/>
<reference evidence="1" key="1">
    <citation type="submission" date="2022-06" db="EMBL/GenBank/DDBJ databases">
        <title>CFH 74404 Thermomicrobiaceae sp.</title>
        <authorList>
            <person name="Ming H."/>
            <person name="Li W.-J."/>
            <person name="Zhao Z."/>
        </authorList>
    </citation>
    <scope>NUCLEOTIDE SEQUENCE</scope>
    <source>
        <strain evidence="1">CFH 74404</strain>
    </source>
</reference>
<evidence type="ECO:0000313" key="2">
    <source>
        <dbReference type="Proteomes" id="UP001165306"/>
    </source>
</evidence>
<sequence>MRGSGTPGDRGIAWGPHWRTGARPRDARCPSCRQELGEPLVVDRRLVLGCERCDRWWVQDDAGARCPICGDLAASMADYVYCERCRWFDTWEVSQLYARGIVPVRLPCGGIVYAEGDRPVLAHPYGPCRYGDLDDPRHVPLVGEWCSGVTAAVTRRGIVLRRRQRP</sequence>
<comment type="caution">
    <text evidence="1">The sequence shown here is derived from an EMBL/GenBank/DDBJ whole genome shotgun (WGS) entry which is preliminary data.</text>
</comment>
<accession>A0AA42BC09</accession>
<keyword evidence="2" id="KW-1185">Reference proteome</keyword>
<evidence type="ECO:0000313" key="1">
    <source>
        <dbReference type="EMBL" id="MCM8750405.1"/>
    </source>
</evidence>
<proteinExistence type="predicted"/>
<name>A0AA42BC09_9BACT</name>
<dbReference type="EMBL" id="JAMSLR010000014">
    <property type="protein sequence ID" value="MCM8750405.1"/>
    <property type="molecule type" value="Genomic_DNA"/>
</dbReference>
<dbReference type="Proteomes" id="UP001165306">
    <property type="component" value="Unassembled WGS sequence"/>
</dbReference>
<dbReference type="RefSeq" id="WP_284058193.1">
    <property type="nucleotide sequence ID" value="NZ_JAMSLR010000014.1"/>
</dbReference>
<protein>
    <submittedName>
        <fullName evidence="1">Uncharacterized protein</fullName>
    </submittedName>
</protein>
<organism evidence="1 2">
    <name type="scientific">Thermalbibacter longus</name>
    <dbReference type="NCBI Taxonomy" id="2951981"/>
    <lineage>
        <taxon>Bacteria</taxon>
        <taxon>Pseudomonadati</taxon>
        <taxon>Thermomicrobiota</taxon>
        <taxon>Thermomicrobia</taxon>
        <taxon>Thermomicrobiales</taxon>
        <taxon>Thermomicrobiaceae</taxon>
        <taxon>Thermalbibacter</taxon>
    </lineage>
</organism>
<gene>
    <name evidence="1" type="ORF">NET02_14740</name>
</gene>